<dbReference type="PANTHER" id="PTHR11716">
    <property type="entry name" value="PHOSPHOLIPASE A2 FAMILY MEMBER"/>
    <property type="match status" value="1"/>
</dbReference>
<dbReference type="SMART" id="SM00085">
    <property type="entry name" value="PA2c"/>
    <property type="match status" value="1"/>
</dbReference>
<evidence type="ECO:0000259" key="8">
    <source>
        <dbReference type="SMART" id="SM00085"/>
    </source>
</evidence>
<reference evidence="9" key="1">
    <citation type="submission" date="2023-07" db="EMBL/GenBank/DDBJ databases">
        <authorList>
            <consortium name="CYATHOMIX"/>
        </authorList>
    </citation>
    <scope>NUCLEOTIDE SEQUENCE</scope>
    <source>
        <strain evidence="9">N/A</strain>
    </source>
</reference>
<evidence type="ECO:0000256" key="2">
    <source>
        <dbReference type="ARBA" id="ARBA00022525"/>
    </source>
</evidence>
<evidence type="ECO:0000256" key="7">
    <source>
        <dbReference type="RuleBase" id="RU361236"/>
    </source>
</evidence>
<dbReference type="Gene3D" id="1.20.90.10">
    <property type="entry name" value="Phospholipase A2 domain"/>
    <property type="match status" value="1"/>
</dbReference>
<organism evidence="9 10">
    <name type="scientific">Cylicocyclus nassatus</name>
    <name type="common">Nematode worm</name>
    <dbReference type="NCBI Taxonomy" id="53992"/>
    <lineage>
        <taxon>Eukaryota</taxon>
        <taxon>Metazoa</taxon>
        <taxon>Ecdysozoa</taxon>
        <taxon>Nematoda</taxon>
        <taxon>Chromadorea</taxon>
        <taxon>Rhabditida</taxon>
        <taxon>Rhabditina</taxon>
        <taxon>Rhabditomorpha</taxon>
        <taxon>Strongyloidea</taxon>
        <taxon>Strongylidae</taxon>
        <taxon>Cylicocyclus</taxon>
    </lineage>
</organism>
<keyword evidence="7" id="KW-0443">Lipid metabolism</keyword>
<feature type="signal peptide" evidence="7">
    <location>
        <begin position="1"/>
        <end position="16"/>
    </location>
</feature>
<dbReference type="Proteomes" id="UP001176961">
    <property type="component" value="Unassembled WGS sequence"/>
</dbReference>
<comment type="catalytic activity">
    <reaction evidence="7">
        <text>a 1,2-diacyl-sn-glycero-3-phosphocholine + H2O = a 1-acyl-sn-glycero-3-phosphocholine + a fatty acid + H(+)</text>
        <dbReference type="Rhea" id="RHEA:15801"/>
        <dbReference type="ChEBI" id="CHEBI:15377"/>
        <dbReference type="ChEBI" id="CHEBI:15378"/>
        <dbReference type="ChEBI" id="CHEBI:28868"/>
        <dbReference type="ChEBI" id="CHEBI:57643"/>
        <dbReference type="ChEBI" id="CHEBI:58168"/>
        <dbReference type="EC" id="3.1.1.4"/>
    </reaction>
</comment>
<dbReference type="CDD" id="cd00125">
    <property type="entry name" value="PLA2c"/>
    <property type="match status" value="1"/>
</dbReference>
<keyword evidence="2 7" id="KW-0964">Secreted</keyword>
<feature type="binding site" evidence="4">
    <location>
        <position position="54"/>
    </location>
    <ligand>
        <name>Ca(2+)</name>
        <dbReference type="ChEBI" id="CHEBI:29108"/>
    </ligand>
</feature>
<comment type="similarity">
    <text evidence="6">Belongs to the phospholipase A2 family.</text>
</comment>
<evidence type="ECO:0000313" key="9">
    <source>
        <dbReference type="EMBL" id="CAJ0593213.1"/>
    </source>
</evidence>
<dbReference type="InterPro" id="IPR001211">
    <property type="entry name" value="PLA2"/>
</dbReference>
<dbReference type="GO" id="GO:0006644">
    <property type="term" value="P:phospholipid metabolic process"/>
    <property type="evidence" value="ECO:0007669"/>
    <property type="project" value="InterPro"/>
</dbReference>
<dbReference type="EMBL" id="CATQJL010000112">
    <property type="protein sequence ID" value="CAJ0593213.1"/>
    <property type="molecule type" value="Genomic_DNA"/>
</dbReference>
<dbReference type="PRINTS" id="PR00389">
    <property type="entry name" value="PHPHLIPASEA2"/>
</dbReference>
<dbReference type="EC" id="3.1.1.4" evidence="7"/>
<keyword evidence="3 5" id="KW-1015">Disulfide bond</keyword>
<keyword evidence="4 7" id="KW-0106">Calcium</keyword>
<protein>
    <recommendedName>
        <fullName evidence="7">Phospholipase A2</fullName>
        <ecNumber evidence="7">3.1.1.4</ecNumber>
    </recommendedName>
</protein>
<dbReference type="InterPro" id="IPR036444">
    <property type="entry name" value="PLipase_A2_dom_sf"/>
</dbReference>
<evidence type="ECO:0000256" key="1">
    <source>
        <dbReference type="ARBA" id="ARBA00004613"/>
    </source>
</evidence>
<dbReference type="AlphaFoldDB" id="A0AA36GJU9"/>
<evidence type="ECO:0000256" key="3">
    <source>
        <dbReference type="ARBA" id="ARBA00023157"/>
    </source>
</evidence>
<dbReference type="PROSITE" id="PS00118">
    <property type="entry name" value="PA2_HIS"/>
    <property type="match status" value="1"/>
</dbReference>
<dbReference type="GO" id="GO:0016042">
    <property type="term" value="P:lipid catabolic process"/>
    <property type="evidence" value="ECO:0007669"/>
    <property type="project" value="InterPro"/>
</dbReference>
<keyword evidence="4" id="KW-0479">Metal-binding</keyword>
<feature type="binding site" evidence="4">
    <location>
        <position position="52"/>
    </location>
    <ligand>
        <name>Ca(2+)</name>
        <dbReference type="ChEBI" id="CHEBI:29108"/>
    </ligand>
</feature>
<keyword evidence="7" id="KW-0378">Hydrolase</keyword>
<feature type="domain" description="Phospholipase A2-like central" evidence="8">
    <location>
        <begin position="25"/>
        <end position="108"/>
    </location>
</feature>
<comment type="subcellular location">
    <subcellularLocation>
        <location evidence="1 7">Secreted</location>
    </subcellularLocation>
</comment>
<dbReference type="InterPro" id="IPR033113">
    <property type="entry name" value="PLA2_histidine"/>
</dbReference>
<proteinExistence type="inferred from homology"/>
<accession>A0AA36GJU9</accession>
<evidence type="ECO:0000256" key="6">
    <source>
        <dbReference type="RuleBase" id="RU003654"/>
    </source>
</evidence>
<evidence type="ECO:0000256" key="4">
    <source>
        <dbReference type="PIRSR" id="PIRSR601211-2"/>
    </source>
</evidence>
<keyword evidence="10" id="KW-1185">Reference proteome</keyword>
<gene>
    <name evidence="9" type="ORF">CYNAS_LOCUS5196</name>
</gene>
<dbReference type="GO" id="GO:0004623">
    <property type="term" value="F:phospholipase A2 activity"/>
    <property type="evidence" value="ECO:0007669"/>
    <property type="project" value="UniProtKB-EC"/>
</dbReference>
<dbReference type="InterPro" id="IPR016090">
    <property type="entry name" value="PLA2-like_dom"/>
</dbReference>
<dbReference type="GO" id="GO:0050482">
    <property type="term" value="P:arachidonate secretion"/>
    <property type="evidence" value="ECO:0007669"/>
    <property type="project" value="InterPro"/>
</dbReference>
<feature type="binding site" evidence="4">
    <location>
        <position position="71"/>
    </location>
    <ligand>
        <name>Ca(2+)</name>
        <dbReference type="ChEBI" id="CHEBI:29108"/>
    </ligand>
</feature>
<sequence>MYIVLILLSLVYAVVPQDHAPMHLGLHNFNSVTDCVLGHWGLRYNNYGCWCGKGGSGTPIDKIDECCRAHDWCYDAAMKRGCFKSEVYFDGYQWSCQKFGNEKHAICSGE</sequence>
<feature type="chain" id="PRO_5041481100" description="Phospholipase A2" evidence="7">
    <location>
        <begin position="17"/>
        <end position="110"/>
    </location>
</feature>
<evidence type="ECO:0000256" key="5">
    <source>
        <dbReference type="PIRSR" id="PIRSR601211-3"/>
    </source>
</evidence>
<dbReference type="Pfam" id="PF00068">
    <property type="entry name" value="Phospholip_A2_1"/>
    <property type="match status" value="1"/>
</dbReference>
<evidence type="ECO:0000313" key="10">
    <source>
        <dbReference type="Proteomes" id="UP001176961"/>
    </source>
</evidence>
<feature type="disulfide bond" evidence="5">
    <location>
        <begin position="51"/>
        <end position="67"/>
    </location>
</feature>
<comment type="caution">
    <text evidence="9">The sequence shown here is derived from an EMBL/GenBank/DDBJ whole genome shotgun (WGS) entry which is preliminary data.</text>
</comment>
<comment type="cofactor">
    <cofactor evidence="4">
        <name>Ca(2+)</name>
        <dbReference type="ChEBI" id="CHEBI:29108"/>
    </cofactor>
    <text evidence="4">Binds 1 Ca(2+) ion per subunit.</text>
</comment>
<dbReference type="PANTHER" id="PTHR11716:SF107">
    <property type="entry name" value="PHOSPHOLIPASE A2"/>
    <property type="match status" value="1"/>
</dbReference>
<name>A0AA36GJU9_CYLNA</name>
<dbReference type="GO" id="GO:0005576">
    <property type="term" value="C:extracellular region"/>
    <property type="evidence" value="ECO:0007669"/>
    <property type="project" value="UniProtKB-SubCell"/>
</dbReference>
<dbReference type="SUPFAM" id="SSF48619">
    <property type="entry name" value="Phospholipase A2, PLA2"/>
    <property type="match status" value="1"/>
</dbReference>
<dbReference type="GO" id="GO:0005509">
    <property type="term" value="F:calcium ion binding"/>
    <property type="evidence" value="ECO:0007669"/>
    <property type="project" value="InterPro"/>
</dbReference>
<keyword evidence="7" id="KW-0732">Signal</keyword>